<dbReference type="AlphaFoldDB" id="A0A381UZD7"/>
<accession>A0A381UZD7</accession>
<dbReference type="EMBL" id="UINC01007335">
    <property type="protein sequence ID" value="SVA32747.1"/>
    <property type="molecule type" value="Genomic_DNA"/>
</dbReference>
<name>A0A381UZD7_9ZZZZ</name>
<gene>
    <name evidence="1" type="ORF">METZ01_LOCUS85601</name>
</gene>
<sequence>MKLLVLPVTLLVWPELLCLEAKSSGEREQT</sequence>
<protein>
    <submittedName>
        <fullName evidence="1">Uncharacterized protein</fullName>
    </submittedName>
</protein>
<evidence type="ECO:0000313" key="1">
    <source>
        <dbReference type="EMBL" id="SVA32747.1"/>
    </source>
</evidence>
<organism evidence="1">
    <name type="scientific">marine metagenome</name>
    <dbReference type="NCBI Taxonomy" id="408172"/>
    <lineage>
        <taxon>unclassified sequences</taxon>
        <taxon>metagenomes</taxon>
        <taxon>ecological metagenomes</taxon>
    </lineage>
</organism>
<reference evidence="1" key="1">
    <citation type="submission" date="2018-05" db="EMBL/GenBank/DDBJ databases">
        <authorList>
            <person name="Lanie J.A."/>
            <person name="Ng W.-L."/>
            <person name="Kazmierczak K.M."/>
            <person name="Andrzejewski T.M."/>
            <person name="Davidsen T.M."/>
            <person name="Wayne K.J."/>
            <person name="Tettelin H."/>
            <person name="Glass J.I."/>
            <person name="Rusch D."/>
            <person name="Podicherti R."/>
            <person name="Tsui H.-C.T."/>
            <person name="Winkler M.E."/>
        </authorList>
    </citation>
    <scope>NUCLEOTIDE SEQUENCE</scope>
</reference>
<proteinExistence type="predicted"/>